<sequence>MSQIVSQVTFFRVKSSVKPEDPSNEEGMALMKIFITTMNQSGHQHSSWGRTFEDEGTIVWVVDWTDPRSTINIQLIEPFLAPDNPQPPSCLRVTFSPPLSVTETLTKNPVTELCTLSYRSDLEAPAVKQINADLINFRTTMVEQLPQSAGPRSWSMGHVDRPSKLPHEKSPTGEAFAHLLAVGWESIDVHLKAKETEKFAQSIAPLREKMLAPIPGLEMKHVSFQKIEGQRLESR</sequence>
<dbReference type="EMBL" id="CAJVNV010000222">
    <property type="protein sequence ID" value="CAG8117400.1"/>
    <property type="molecule type" value="Genomic_DNA"/>
</dbReference>
<comment type="caution">
    <text evidence="3">The sequence shown here is derived from an EMBL/GenBank/DDBJ whole genome shotgun (WGS) entry which is preliminary data.</text>
</comment>
<evidence type="ECO:0008006" key="5">
    <source>
        <dbReference type="Google" id="ProtNLM"/>
    </source>
</evidence>
<proteinExistence type="predicted"/>
<organism evidence="3 4">
    <name type="scientific">Penicillium nalgiovense</name>
    <dbReference type="NCBI Taxonomy" id="60175"/>
    <lineage>
        <taxon>Eukaryota</taxon>
        <taxon>Fungi</taxon>
        <taxon>Dikarya</taxon>
        <taxon>Ascomycota</taxon>
        <taxon>Pezizomycotina</taxon>
        <taxon>Eurotiomycetes</taxon>
        <taxon>Eurotiomycetidae</taxon>
        <taxon>Eurotiales</taxon>
        <taxon>Aspergillaceae</taxon>
        <taxon>Penicillium</taxon>
    </lineage>
</organism>
<feature type="compositionally biased region" description="Basic and acidic residues" evidence="1">
    <location>
        <begin position="158"/>
        <end position="170"/>
    </location>
</feature>
<evidence type="ECO:0000256" key="1">
    <source>
        <dbReference type="SAM" id="MobiDB-lite"/>
    </source>
</evidence>
<dbReference type="OrthoDB" id="3830579at2759"/>
<dbReference type="STRING" id="60175.A0A1V6YC83"/>
<evidence type="ECO:0000313" key="2">
    <source>
        <dbReference type="EMBL" id="CAG8117400.1"/>
    </source>
</evidence>
<feature type="region of interest" description="Disordered" evidence="1">
    <location>
        <begin position="148"/>
        <end position="170"/>
    </location>
</feature>
<evidence type="ECO:0000313" key="3">
    <source>
        <dbReference type="EMBL" id="OQE84893.1"/>
    </source>
</evidence>
<dbReference type="Proteomes" id="UP000191691">
    <property type="component" value="Unassembled WGS sequence"/>
</dbReference>
<reference evidence="4" key="2">
    <citation type="journal article" date="2017" name="Nat. Microbiol.">
        <title>Global analysis of biosynthetic gene clusters reveals vast potential of secondary metabolite production in Penicillium species.</title>
        <authorList>
            <person name="Nielsen J.C."/>
            <person name="Grijseels S."/>
            <person name="Prigent S."/>
            <person name="Ji B."/>
            <person name="Dainat J."/>
            <person name="Nielsen K.F."/>
            <person name="Frisvad J.C."/>
            <person name="Workman M."/>
            <person name="Nielsen J."/>
        </authorList>
    </citation>
    <scope>NUCLEOTIDE SEQUENCE [LARGE SCALE GENOMIC DNA]</scope>
    <source>
        <strain evidence="4">IBT 13039</strain>
    </source>
</reference>
<name>A0A1V6YC83_PENNA</name>
<evidence type="ECO:0000313" key="4">
    <source>
        <dbReference type="Proteomes" id="UP000191691"/>
    </source>
</evidence>
<protein>
    <recommendedName>
        <fullName evidence="5">ABM domain-containing protein</fullName>
    </recommendedName>
</protein>
<gene>
    <name evidence="3" type="ORF">PENNAL_c0025G02097</name>
    <name evidence="2" type="ORF">PNAL_LOCUS5158</name>
</gene>
<dbReference type="AlphaFoldDB" id="A0A1V6YC83"/>
<dbReference type="EMBL" id="MOOB01000025">
    <property type="protein sequence ID" value="OQE84893.1"/>
    <property type="molecule type" value="Genomic_DNA"/>
</dbReference>
<reference evidence="2" key="3">
    <citation type="submission" date="2021-07" db="EMBL/GenBank/DDBJ databases">
        <authorList>
            <person name="Branca A.L. A."/>
        </authorList>
    </citation>
    <scope>NUCLEOTIDE SEQUENCE</scope>
</reference>
<reference evidence="3" key="1">
    <citation type="submission" date="2016-10" db="EMBL/GenBank/DDBJ databases">
        <title>Uncovering the secondary metabolism of Penicillium species provides insights into the evolution of 6-MSA pathways.</title>
        <authorList>
            <person name="Nielsen J.C."/>
            <person name="Nielsen J."/>
        </authorList>
    </citation>
    <scope>NUCLEOTIDE SEQUENCE [LARGE SCALE GENOMIC DNA]</scope>
    <source>
        <strain evidence="3">IBT 13039</strain>
    </source>
</reference>
<keyword evidence="4" id="KW-1185">Reference proteome</keyword>
<dbReference type="OMA" id="PRSWSMG"/>
<accession>A0A1V6YC83</accession>
<dbReference type="Proteomes" id="UP001153461">
    <property type="component" value="Unassembled WGS sequence"/>
</dbReference>